<feature type="domain" description="RCK C-terminal" evidence="2">
    <location>
        <begin position="134"/>
        <end position="217"/>
    </location>
</feature>
<protein>
    <submittedName>
        <fullName evidence="3">Ktr system potassium uptake protein A</fullName>
    </submittedName>
</protein>
<dbReference type="InterPro" id="IPR036721">
    <property type="entry name" value="RCK_C_sf"/>
</dbReference>
<dbReference type="InterPro" id="IPR006037">
    <property type="entry name" value="RCK_C"/>
</dbReference>
<dbReference type="PROSITE" id="PS51201">
    <property type="entry name" value="RCK_N"/>
    <property type="match status" value="1"/>
</dbReference>
<dbReference type="InterPro" id="IPR003148">
    <property type="entry name" value="RCK_N"/>
</dbReference>
<dbReference type="PROSITE" id="PS51202">
    <property type="entry name" value="RCK_C"/>
    <property type="match status" value="1"/>
</dbReference>
<accession>A0A644VNJ8</accession>
<evidence type="ECO:0000259" key="1">
    <source>
        <dbReference type="PROSITE" id="PS51201"/>
    </source>
</evidence>
<dbReference type="AlphaFoldDB" id="A0A644VNJ8"/>
<organism evidence="3">
    <name type="scientific">bioreactor metagenome</name>
    <dbReference type="NCBI Taxonomy" id="1076179"/>
    <lineage>
        <taxon>unclassified sequences</taxon>
        <taxon>metagenomes</taxon>
        <taxon>ecological metagenomes</taxon>
    </lineage>
</organism>
<dbReference type="InterPro" id="IPR036291">
    <property type="entry name" value="NAD(P)-bd_dom_sf"/>
</dbReference>
<dbReference type="SUPFAM" id="SSF51735">
    <property type="entry name" value="NAD(P)-binding Rossmann-fold domains"/>
    <property type="match status" value="1"/>
</dbReference>
<dbReference type="Pfam" id="PF02080">
    <property type="entry name" value="TrkA_C"/>
    <property type="match status" value="1"/>
</dbReference>
<proteinExistence type="predicted"/>
<dbReference type="Gene3D" id="3.40.50.720">
    <property type="entry name" value="NAD(P)-binding Rossmann-like Domain"/>
    <property type="match status" value="1"/>
</dbReference>
<dbReference type="Pfam" id="PF02254">
    <property type="entry name" value="TrkA_N"/>
    <property type="match status" value="1"/>
</dbReference>
<reference evidence="3" key="1">
    <citation type="submission" date="2019-08" db="EMBL/GenBank/DDBJ databases">
        <authorList>
            <person name="Kucharzyk K."/>
            <person name="Murdoch R.W."/>
            <person name="Higgins S."/>
            <person name="Loffler F."/>
        </authorList>
    </citation>
    <scope>NUCLEOTIDE SEQUENCE</scope>
</reference>
<evidence type="ECO:0000313" key="3">
    <source>
        <dbReference type="EMBL" id="MPL92989.1"/>
    </source>
</evidence>
<dbReference type="Gene3D" id="3.30.70.1450">
    <property type="entry name" value="Regulator of K+ conductance, C-terminal domain"/>
    <property type="match status" value="1"/>
</dbReference>
<sequence length="217" mass="24316">MKSILVIGMGILGKHLASKMQELGNDVMIVDKSDEVIQELSPIFKDSFVGDCTKEGVLRSLGVNNFDYCFVAIGEDFYASLEITSILKELGAKFVVSKAKRERQTEFLKKVGADEVFYPEKEIAEKLAVRYNATNIFDYIELTSEYCILEIPIAPNWLGKTIENINVRATYKVNIIAIKNKNSLNPAPGGKYVFKEDDHIVVMGLSTDVFRLSSKTE</sequence>
<dbReference type="PANTHER" id="PTHR43833">
    <property type="entry name" value="POTASSIUM CHANNEL PROTEIN 2-RELATED-RELATED"/>
    <property type="match status" value="1"/>
</dbReference>
<name>A0A644VNJ8_9ZZZZ</name>
<dbReference type="SUPFAM" id="SSF116726">
    <property type="entry name" value="TrkA C-terminal domain-like"/>
    <property type="match status" value="1"/>
</dbReference>
<dbReference type="GO" id="GO:0006813">
    <property type="term" value="P:potassium ion transport"/>
    <property type="evidence" value="ECO:0007669"/>
    <property type="project" value="InterPro"/>
</dbReference>
<dbReference type="InterPro" id="IPR050721">
    <property type="entry name" value="Trk_Ktr_HKT_K-transport"/>
</dbReference>
<dbReference type="PANTHER" id="PTHR43833:SF7">
    <property type="entry name" value="KTR SYSTEM POTASSIUM UPTAKE PROTEIN C"/>
    <property type="match status" value="1"/>
</dbReference>
<comment type="caution">
    <text evidence="3">The sequence shown here is derived from an EMBL/GenBank/DDBJ whole genome shotgun (WGS) entry which is preliminary data.</text>
</comment>
<evidence type="ECO:0000259" key="2">
    <source>
        <dbReference type="PROSITE" id="PS51202"/>
    </source>
</evidence>
<gene>
    <name evidence="3" type="primary">ktrA_7</name>
    <name evidence="3" type="ORF">SDC9_39113</name>
</gene>
<dbReference type="GO" id="GO:0008324">
    <property type="term" value="F:monoatomic cation transmembrane transporter activity"/>
    <property type="evidence" value="ECO:0007669"/>
    <property type="project" value="InterPro"/>
</dbReference>
<dbReference type="EMBL" id="VSSQ01000377">
    <property type="protein sequence ID" value="MPL92989.1"/>
    <property type="molecule type" value="Genomic_DNA"/>
</dbReference>
<feature type="domain" description="RCK N-terminal" evidence="1">
    <location>
        <begin position="1"/>
        <end position="117"/>
    </location>
</feature>